<organism evidence="6 7">
    <name type="scientific">Succinivibrio dextrinosolvens DSM 3072</name>
    <dbReference type="NCBI Taxonomy" id="1123324"/>
    <lineage>
        <taxon>Bacteria</taxon>
        <taxon>Pseudomonadati</taxon>
        <taxon>Pseudomonadota</taxon>
        <taxon>Gammaproteobacteria</taxon>
        <taxon>Aeromonadales</taxon>
        <taxon>Succinivibrionaceae</taxon>
        <taxon>Succinivibrio</taxon>
    </lineage>
</organism>
<protein>
    <submittedName>
        <fullName evidence="6">ProP effector</fullName>
    </submittedName>
</protein>
<feature type="compositionally biased region" description="Polar residues" evidence="4">
    <location>
        <begin position="1"/>
        <end position="17"/>
    </location>
</feature>
<feature type="compositionally biased region" description="Basic and acidic residues" evidence="4">
    <location>
        <begin position="19"/>
        <end position="28"/>
    </location>
</feature>
<keyword evidence="2" id="KW-0694">RNA-binding</keyword>
<dbReference type="GO" id="GO:0033592">
    <property type="term" value="F:RNA strand annealing activity"/>
    <property type="evidence" value="ECO:0007669"/>
    <property type="project" value="InterPro"/>
</dbReference>
<proteinExistence type="predicted"/>
<dbReference type="EMBL" id="FUXX01000013">
    <property type="protein sequence ID" value="SKA61135.1"/>
    <property type="molecule type" value="Genomic_DNA"/>
</dbReference>
<evidence type="ECO:0000256" key="1">
    <source>
        <dbReference type="ARBA" id="ARBA00022490"/>
    </source>
</evidence>
<dbReference type="InterPro" id="IPR023529">
    <property type="entry name" value="ProQ"/>
</dbReference>
<dbReference type="InterPro" id="IPR036442">
    <property type="entry name" value="ProQ/FinO_sf"/>
</dbReference>
<feature type="region of interest" description="Disordered" evidence="4">
    <location>
        <begin position="133"/>
        <end position="155"/>
    </location>
</feature>
<dbReference type="Pfam" id="PF04352">
    <property type="entry name" value="ProQ"/>
    <property type="match status" value="1"/>
</dbReference>
<dbReference type="GO" id="GO:0005829">
    <property type="term" value="C:cytosol"/>
    <property type="evidence" value="ECO:0007669"/>
    <property type="project" value="TreeGrafter"/>
</dbReference>
<keyword evidence="1" id="KW-0963">Cytoplasm</keyword>
<gene>
    <name evidence="6" type="ORF">SAMN02745213_01035</name>
</gene>
<dbReference type="PANTHER" id="PTHR38106">
    <property type="entry name" value="RNA CHAPERONE PROQ"/>
    <property type="match status" value="1"/>
</dbReference>
<dbReference type="Proteomes" id="UP000242432">
    <property type="component" value="Unassembled WGS sequence"/>
</dbReference>
<dbReference type="Gene3D" id="1.10.1710.10">
    <property type="entry name" value="ProQ/FinO domain"/>
    <property type="match status" value="1"/>
</dbReference>
<dbReference type="PANTHER" id="PTHR38106:SF1">
    <property type="entry name" value="RNA CHAPERONE PROQ"/>
    <property type="match status" value="1"/>
</dbReference>
<name>A0A1T4V822_9GAMM</name>
<keyword evidence="3" id="KW-0143">Chaperone</keyword>
<dbReference type="InterPro" id="IPR016103">
    <property type="entry name" value="ProQ/FinO"/>
</dbReference>
<dbReference type="GO" id="GO:0010608">
    <property type="term" value="P:post-transcriptional regulation of gene expression"/>
    <property type="evidence" value="ECO:0007669"/>
    <property type="project" value="InterPro"/>
</dbReference>
<dbReference type="STRING" id="83771.SAMN02910357_01801"/>
<feature type="domain" description="ProQ/FinO" evidence="5">
    <location>
        <begin position="31"/>
        <end position="143"/>
    </location>
</feature>
<dbReference type="NCBIfam" id="NF003434">
    <property type="entry name" value="PRK04950.1"/>
    <property type="match status" value="1"/>
</dbReference>
<dbReference type="SUPFAM" id="SSF48657">
    <property type="entry name" value="FinO-like"/>
    <property type="match status" value="1"/>
</dbReference>
<dbReference type="GO" id="GO:0034057">
    <property type="term" value="F:RNA strand-exchange activity"/>
    <property type="evidence" value="ECO:0007669"/>
    <property type="project" value="InterPro"/>
</dbReference>
<dbReference type="AlphaFoldDB" id="A0A1T4V822"/>
<evidence type="ECO:0000313" key="6">
    <source>
        <dbReference type="EMBL" id="SKA61135.1"/>
    </source>
</evidence>
<evidence type="ECO:0000259" key="5">
    <source>
        <dbReference type="SMART" id="SM00945"/>
    </source>
</evidence>
<sequence length="227" mass="25107">METQENALQQPVENANESAAEKTAETGSHFEHVKESMELLYKAFPKAFVKEGDCKPLKIGIFDELKERISGIEGLSVSKVRAALRLYTSRLKYLYSVKEGAARIDLDGNECGDTVNAEHAQYAAEKIKEINQKRKASKPAKKQNPTKKFFKKNGAKPAKKAFKVEGDKATVESLKNGTEVLVLSSEQHFVKGIVAQDAVKDTVYVTLKSGLTVNLPLDRVLLPKKAK</sequence>
<dbReference type="SMART" id="SM00945">
    <property type="entry name" value="ProQ"/>
    <property type="match status" value="1"/>
</dbReference>
<keyword evidence="7" id="KW-1185">Reference proteome</keyword>
<evidence type="ECO:0000256" key="3">
    <source>
        <dbReference type="ARBA" id="ARBA00023186"/>
    </source>
</evidence>
<dbReference type="RefSeq" id="WP_078928552.1">
    <property type="nucleotide sequence ID" value="NZ_FUXX01000013.1"/>
</dbReference>
<feature type="region of interest" description="Disordered" evidence="4">
    <location>
        <begin position="1"/>
        <end position="28"/>
    </location>
</feature>
<evidence type="ECO:0000313" key="7">
    <source>
        <dbReference type="Proteomes" id="UP000242432"/>
    </source>
</evidence>
<evidence type="ECO:0000256" key="2">
    <source>
        <dbReference type="ARBA" id="ARBA00022884"/>
    </source>
</evidence>
<accession>A0A1T4V822</accession>
<evidence type="ECO:0000256" key="4">
    <source>
        <dbReference type="SAM" id="MobiDB-lite"/>
    </source>
</evidence>
<reference evidence="7" key="1">
    <citation type="submission" date="2017-02" db="EMBL/GenBank/DDBJ databases">
        <authorList>
            <person name="Varghese N."/>
            <person name="Submissions S."/>
        </authorList>
    </citation>
    <scope>NUCLEOTIDE SEQUENCE [LARGE SCALE GENOMIC DNA]</scope>
    <source>
        <strain evidence="7">DSM 3072</strain>
    </source>
</reference>